<evidence type="ECO:0000259" key="1">
    <source>
        <dbReference type="Pfam" id="PF13847"/>
    </source>
</evidence>
<dbReference type="AlphaFoldDB" id="A0A4S3JRN8"/>
<dbReference type="EMBL" id="SOSA01000045">
    <property type="protein sequence ID" value="THC98402.1"/>
    <property type="molecule type" value="Genomic_DNA"/>
</dbReference>
<organism evidence="2 3">
    <name type="scientific">Aspergillus tanneri</name>
    <dbReference type="NCBI Taxonomy" id="1220188"/>
    <lineage>
        <taxon>Eukaryota</taxon>
        <taxon>Fungi</taxon>
        <taxon>Dikarya</taxon>
        <taxon>Ascomycota</taxon>
        <taxon>Pezizomycotina</taxon>
        <taxon>Eurotiomycetes</taxon>
        <taxon>Eurotiomycetidae</taxon>
        <taxon>Eurotiales</taxon>
        <taxon>Aspergillaceae</taxon>
        <taxon>Aspergillus</taxon>
        <taxon>Aspergillus subgen. Circumdati</taxon>
    </lineage>
</organism>
<name>A0A4S3JRN8_9EURO</name>
<dbReference type="InterPro" id="IPR029063">
    <property type="entry name" value="SAM-dependent_MTases_sf"/>
</dbReference>
<dbReference type="PANTHER" id="PTHR43591:SF24">
    <property type="entry name" value="2-METHOXY-6-POLYPRENYL-1,4-BENZOQUINOL METHYLASE, MITOCHONDRIAL"/>
    <property type="match status" value="1"/>
</dbReference>
<dbReference type="Proteomes" id="UP000308092">
    <property type="component" value="Unassembled WGS sequence"/>
</dbReference>
<feature type="domain" description="Methyltransferase" evidence="1">
    <location>
        <begin position="42"/>
        <end position="156"/>
    </location>
</feature>
<evidence type="ECO:0000313" key="2">
    <source>
        <dbReference type="EMBL" id="THC98402.1"/>
    </source>
</evidence>
<reference evidence="2 3" key="1">
    <citation type="submission" date="2019-03" db="EMBL/GenBank/DDBJ databases">
        <title>The genome sequence of a newly discovered highly antifungal drug resistant Aspergillus species, Aspergillus tanneri NIH 1004.</title>
        <authorList>
            <person name="Mounaud S."/>
            <person name="Singh I."/>
            <person name="Joardar V."/>
            <person name="Pakala S."/>
            <person name="Pakala S."/>
            <person name="Venepally P."/>
            <person name="Hoover J."/>
            <person name="Nierman W."/>
            <person name="Chung J."/>
            <person name="Losada L."/>
        </authorList>
    </citation>
    <scope>NUCLEOTIDE SEQUENCE [LARGE SCALE GENOMIC DNA]</scope>
    <source>
        <strain evidence="2 3">NIH1004</strain>
    </source>
</reference>
<dbReference type="SUPFAM" id="SSF53335">
    <property type="entry name" value="S-adenosyl-L-methionine-dependent methyltransferases"/>
    <property type="match status" value="1"/>
</dbReference>
<dbReference type="InterPro" id="IPR025714">
    <property type="entry name" value="Methyltranfer_dom"/>
</dbReference>
<keyword evidence="3" id="KW-1185">Reference proteome</keyword>
<gene>
    <name evidence="2" type="ORF">EYZ11_002121</name>
</gene>
<sequence length="295" mass="32605">MEEQPTSPNLSAYVFDHSASVLRNHQWRTPSNSASYVLPHLKPDTIILDVGCGPGTITTGFAQLVPQGRVVGLDCVSHPLIYGRKLAQDLGLSNLEFCLGDVHSLPFADASFDVVHAHQVLQHVADPIRALREMRRVAKPGGLVAVSETASITWYPHIDGIQKWWDLQNRVARARGANPHPGSFLHTWANEAGFGHNQVRCTTGSWCFQTPEERAIWGTSMAERTQDSTFSRIVLENKFCTAQDLTDLAQAWRDWANNDNACSSFTVSQLLLLPESKVFLGVRQASGGSMESRED</sequence>
<dbReference type="CDD" id="cd02440">
    <property type="entry name" value="AdoMet_MTases"/>
    <property type="match status" value="1"/>
</dbReference>
<dbReference type="GO" id="GO:0008168">
    <property type="term" value="F:methyltransferase activity"/>
    <property type="evidence" value="ECO:0007669"/>
    <property type="project" value="TreeGrafter"/>
</dbReference>
<dbReference type="VEuPathDB" id="FungiDB:EYZ11_002121"/>
<dbReference type="Pfam" id="PF13847">
    <property type="entry name" value="Methyltransf_31"/>
    <property type="match status" value="1"/>
</dbReference>
<dbReference type="PANTHER" id="PTHR43591">
    <property type="entry name" value="METHYLTRANSFERASE"/>
    <property type="match status" value="1"/>
</dbReference>
<comment type="caution">
    <text evidence="2">The sequence shown here is derived from an EMBL/GenBank/DDBJ whole genome shotgun (WGS) entry which is preliminary data.</text>
</comment>
<protein>
    <recommendedName>
        <fullName evidence="1">Methyltransferase domain-containing protein</fullName>
    </recommendedName>
</protein>
<dbReference type="STRING" id="1220188.A0A4S3JRN8"/>
<dbReference type="Gene3D" id="3.40.50.150">
    <property type="entry name" value="Vaccinia Virus protein VP39"/>
    <property type="match status" value="1"/>
</dbReference>
<proteinExistence type="predicted"/>
<accession>A0A4S3JRN8</accession>
<evidence type="ECO:0000313" key="3">
    <source>
        <dbReference type="Proteomes" id="UP000308092"/>
    </source>
</evidence>